<comment type="similarity">
    <text evidence="2 5 7">Belongs to the citrate synthase family.</text>
</comment>
<sequence>MPPRCGRPAHGADVDAVNVGPVASPAHRGAMTTTTAAPTPLPPGLAGVVVASTELGDVRGEEGFFHYRQYSAVDLARATSLEEVWHLLVRGHLPDATELDGFRAELAATRDLPEALAAGLDAVAAAAPADPMTGLRTALSATGGLLGLRPLWDLDAAERERDAVRLAALVPVLVAGAWRRSRGLAPIAPRADLGHVANHLWLVTGEEPSERAVRALERYLCLTVDHGFNASTFTARVVASTGADVAACLVAALGALSGPLHGGAPSRALDALDQIGSADRARPWADAQLAAGTRIMGFGHAVYRGPDPRSDLLRETAIELGGPLADLAVATEAAVDASLAEHRPGKVLRANVEFYAGVVMHEVGLPRELFTPTFAVSRTIGWTAHVLEQARERKIIRPSAAYVGPPPPQPVPPLAAR</sequence>
<evidence type="ECO:0000256" key="6">
    <source>
        <dbReference type="PIRSR" id="PIRSR001369-1"/>
    </source>
</evidence>
<dbReference type="Gene3D" id="1.10.580.10">
    <property type="entry name" value="Citrate Synthase, domain 1"/>
    <property type="match status" value="1"/>
</dbReference>
<feature type="active site" evidence="6">
    <location>
        <position position="353"/>
    </location>
</feature>
<dbReference type="InterPro" id="IPR002020">
    <property type="entry name" value="Citrate_synthase"/>
</dbReference>
<evidence type="ECO:0000313" key="9">
    <source>
        <dbReference type="EMBL" id="TQJ09279.1"/>
    </source>
</evidence>
<keyword evidence="10" id="KW-1185">Reference proteome</keyword>
<comment type="catalytic activity">
    <reaction evidence="4">
        <text>oxaloacetate + acetyl-CoA + H2O = citrate + CoA + H(+)</text>
        <dbReference type="Rhea" id="RHEA:16845"/>
        <dbReference type="ChEBI" id="CHEBI:15377"/>
        <dbReference type="ChEBI" id="CHEBI:15378"/>
        <dbReference type="ChEBI" id="CHEBI:16452"/>
        <dbReference type="ChEBI" id="CHEBI:16947"/>
        <dbReference type="ChEBI" id="CHEBI:57287"/>
        <dbReference type="ChEBI" id="CHEBI:57288"/>
        <dbReference type="EC" id="2.3.3.16"/>
    </reaction>
</comment>
<comment type="caution">
    <text evidence="9">The sequence shown here is derived from an EMBL/GenBank/DDBJ whole genome shotgun (WGS) entry which is preliminary data.</text>
</comment>
<evidence type="ECO:0000256" key="2">
    <source>
        <dbReference type="ARBA" id="ARBA00010566"/>
    </source>
</evidence>
<dbReference type="AlphaFoldDB" id="A0A542E1Y0"/>
<dbReference type="GO" id="GO:0006099">
    <property type="term" value="P:tricarboxylic acid cycle"/>
    <property type="evidence" value="ECO:0007669"/>
    <property type="project" value="UniProtKB-UniPathway"/>
</dbReference>
<reference evidence="9 10" key="1">
    <citation type="submission" date="2019-06" db="EMBL/GenBank/DDBJ databases">
        <title>Sequencing the genomes of 1000 actinobacteria strains.</title>
        <authorList>
            <person name="Klenk H.-P."/>
        </authorList>
    </citation>
    <scope>NUCLEOTIDE SEQUENCE [LARGE SCALE GENOMIC DNA]</scope>
    <source>
        <strain evidence="9 10">DSM 18607</strain>
    </source>
</reference>
<dbReference type="PANTHER" id="PTHR11739">
    <property type="entry name" value="CITRATE SYNTHASE"/>
    <property type="match status" value="1"/>
</dbReference>
<evidence type="ECO:0000256" key="8">
    <source>
        <dbReference type="SAM" id="MobiDB-lite"/>
    </source>
</evidence>
<feature type="region of interest" description="Disordered" evidence="8">
    <location>
        <begin position="1"/>
        <end position="20"/>
    </location>
</feature>
<dbReference type="GO" id="GO:0005975">
    <property type="term" value="P:carbohydrate metabolic process"/>
    <property type="evidence" value="ECO:0007669"/>
    <property type="project" value="TreeGrafter"/>
</dbReference>
<dbReference type="InterPro" id="IPR019810">
    <property type="entry name" value="Citrate_synthase_AS"/>
</dbReference>
<accession>A0A542E1Y0</accession>
<dbReference type="PRINTS" id="PR00143">
    <property type="entry name" value="CITRTSNTHASE"/>
</dbReference>
<dbReference type="InterPro" id="IPR036969">
    <property type="entry name" value="Citrate_synthase_sf"/>
</dbReference>
<proteinExistence type="inferred from homology"/>
<dbReference type="Gene3D" id="1.10.230.10">
    <property type="entry name" value="Cytochrome P450-Terp, domain 2"/>
    <property type="match status" value="1"/>
</dbReference>
<evidence type="ECO:0000256" key="7">
    <source>
        <dbReference type="RuleBase" id="RU003406"/>
    </source>
</evidence>
<evidence type="ECO:0000313" key="10">
    <source>
        <dbReference type="Proteomes" id="UP000317893"/>
    </source>
</evidence>
<protein>
    <recommendedName>
        <fullName evidence="5">Citrate synthase</fullName>
    </recommendedName>
</protein>
<keyword evidence="3 5" id="KW-0808">Transferase</keyword>
<dbReference type="EMBL" id="VFMN01000001">
    <property type="protein sequence ID" value="TQJ09279.1"/>
    <property type="molecule type" value="Genomic_DNA"/>
</dbReference>
<evidence type="ECO:0000256" key="1">
    <source>
        <dbReference type="ARBA" id="ARBA00005163"/>
    </source>
</evidence>
<evidence type="ECO:0000256" key="5">
    <source>
        <dbReference type="PIRNR" id="PIRNR001369"/>
    </source>
</evidence>
<gene>
    <name evidence="9" type="ORF">FB458_2389</name>
</gene>
<dbReference type="SUPFAM" id="SSF48256">
    <property type="entry name" value="Citrate synthase"/>
    <property type="match status" value="1"/>
</dbReference>
<dbReference type="PANTHER" id="PTHR11739:SF23">
    <property type="entry name" value="CITRATE SYNTHASE 2-RELATED"/>
    <property type="match status" value="1"/>
</dbReference>
<name>A0A542E1Y0_9MICO</name>
<dbReference type="InterPro" id="IPR016142">
    <property type="entry name" value="Citrate_synth-like_lrg_a-sub"/>
</dbReference>
<dbReference type="GO" id="GO:0005829">
    <property type="term" value="C:cytosol"/>
    <property type="evidence" value="ECO:0007669"/>
    <property type="project" value="TreeGrafter"/>
</dbReference>
<feature type="active site" evidence="6">
    <location>
        <position position="300"/>
    </location>
</feature>
<evidence type="ECO:0000256" key="3">
    <source>
        <dbReference type="ARBA" id="ARBA00022679"/>
    </source>
</evidence>
<organism evidence="9 10">
    <name type="scientific">Lapillicoccus jejuensis</name>
    <dbReference type="NCBI Taxonomy" id="402171"/>
    <lineage>
        <taxon>Bacteria</taxon>
        <taxon>Bacillati</taxon>
        <taxon>Actinomycetota</taxon>
        <taxon>Actinomycetes</taxon>
        <taxon>Micrococcales</taxon>
        <taxon>Intrasporangiaceae</taxon>
        <taxon>Lapillicoccus</taxon>
    </lineage>
</organism>
<dbReference type="InterPro" id="IPR016143">
    <property type="entry name" value="Citrate_synth-like_sm_a-sub"/>
</dbReference>
<feature type="compositionally biased region" description="Pro residues" evidence="8">
    <location>
        <begin position="404"/>
        <end position="417"/>
    </location>
</feature>
<dbReference type="PROSITE" id="PS00480">
    <property type="entry name" value="CITRATE_SYNTHASE"/>
    <property type="match status" value="1"/>
</dbReference>
<feature type="region of interest" description="Disordered" evidence="8">
    <location>
        <begin position="398"/>
        <end position="417"/>
    </location>
</feature>
<dbReference type="UniPathway" id="UPA00223"/>
<evidence type="ECO:0000256" key="4">
    <source>
        <dbReference type="ARBA" id="ARBA00049288"/>
    </source>
</evidence>
<dbReference type="GO" id="GO:0036440">
    <property type="term" value="F:citrate synthase activity"/>
    <property type="evidence" value="ECO:0007669"/>
    <property type="project" value="UniProtKB-EC"/>
</dbReference>
<dbReference type="Pfam" id="PF00285">
    <property type="entry name" value="Citrate_synt"/>
    <property type="match status" value="1"/>
</dbReference>
<comment type="pathway">
    <text evidence="1">Carbohydrate metabolism; tricarboxylic acid cycle.</text>
</comment>
<dbReference type="Proteomes" id="UP000317893">
    <property type="component" value="Unassembled WGS sequence"/>
</dbReference>
<dbReference type="InterPro" id="IPR024176">
    <property type="entry name" value="Citrate_synthase_bac-typ"/>
</dbReference>
<dbReference type="PIRSF" id="PIRSF001369">
    <property type="entry name" value="Citrate_synth"/>
    <property type="match status" value="1"/>
</dbReference>